<dbReference type="AlphaFoldDB" id="A0A6V8LFQ1"/>
<dbReference type="RefSeq" id="WP_173080376.1">
    <property type="nucleotide sequence ID" value="NZ_BLPG01000001.1"/>
</dbReference>
<protein>
    <recommendedName>
        <fullName evidence="4">PknH-like extracellular domain-containing protein</fullName>
    </recommendedName>
</protein>
<accession>A0A6V8LFQ1</accession>
<dbReference type="EMBL" id="BLPG01000001">
    <property type="protein sequence ID" value="GFJ93661.1"/>
    <property type="molecule type" value="Genomic_DNA"/>
</dbReference>
<comment type="caution">
    <text evidence="2">The sequence shown here is derived from an EMBL/GenBank/DDBJ whole genome shotgun (WGS) entry which is preliminary data.</text>
</comment>
<dbReference type="Proteomes" id="UP000482960">
    <property type="component" value="Unassembled WGS sequence"/>
</dbReference>
<sequence>MGLPRRRARADSRHHPEPRSPATSPPPPTPSATAPTAAPSTTTTTPPRRTPPKSVPNSAFLQITDTNGDVPVENLDGEPVLPKLCDATFDSDDAIAVRRTRLITYWAEQRQDGQVPDGTFRQSITVYEPDQAARFLDELRAAVAGCPTQAERRYRLLSAPRHGDDSLVVEETYPTVDPDGKPTGGRDVRLVSVVRIGDVVTMLYEKGWEAGWSAEPDVVNAFTTKAVTRVESWLN</sequence>
<feature type="compositionally biased region" description="Basic and acidic residues" evidence="1">
    <location>
        <begin position="9"/>
        <end position="18"/>
    </location>
</feature>
<evidence type="ECO:0000313" key="2">
    <source>
        <dbReference type="EMBL" id="GFJ93661.1"/>
    </source>
</evidence>
<organism evidence="2 3">
    <name type="scientific">Phytohabitans rumicis</name>
    <dbReference type="NCBI Taxonomy" id="1076125"/>
    <lineage>
        <taxon>Bacteria</taxon>
        <taxon>Bacillati</taxon>
        <taxon>Actinomycetota</taxon>
        <taxon>Actinomycetes</taxon>
        <taxon>Micromonosporales</taxon>
        <taxon>Micromonosporaceae</taxon>
    </lineage>
</organism>
<reference evidence="2 3" key="1">
    <citation type="submission" date="2020-03" db="EMBL/GenBank/DDBJ databases">
        <title>Whole genome shotgun sequence of Phytohabitans rumicis NBRC 108638.</title>
        <authorList>
            <person name="Komaki H."/>
            <person name="Tamura T."/>
        </authorList>
    </citation>
    <scope>NUCLEOTIDE SEQUENCE [LARGE SCALE GENOMIC DNA]</scope>
    <source>
        <strain evidence="2 3">NBRC 108638</strain>
    </source>
</reference>
<gene>
    <name evidence="2" type="ORF">Prum_073030</name>
</gene>
<reference evidence="2 3" key="2">
    <citation type="submission" date="2020-03" db="EMBL/GenBank/DDBJ databases">
        <authorList>
            <person name="Ichikawa N."/>
            <person name="Kimura A."/>
            <person name="Kitahashi Y."/>
            <person name="Uohara A."/>
        </authorList>
    </citation>
    <scope>NUCLEOTIDE SEQUENCE [LARGE SCALE GENOMIC DNA]</scope>
    <source>
        <strain evidence="2 3">NBRC 108638</strain>
    </source>
</reference>
<evidence type="ECO:0000256" key="1">
    <source>
        <dbReference type="SAM" id="MobiDB-lite"/>
    </source>
</evidence>
<evidence type="ECO:0000313" key="3">
    <source>
        <dbReference type="Proteomes" id="UP000482960"/>
    </source>
</evidence>
<feature type="compositionally biased region" description="Low complexity" evidence="1">
    <location>
        <begin position="31"/>
        <end position="47"/>
    </location>
</feature>
<keyword evidence="3" id="KW-1185">Reference proteome</keyword>
<name>A0A6V8LFQ1_9ACTN</name>
<feature type="region of interest" description="Disordered" evidence="1">
    <location>
        <begin position="1"/>
        <end position="60"/>
    </location>
</feature>
<proteinExistence type="predicted"/>
<evidence type="ECO:0008006" key="4">
    <source>
        <dbReference type="Google" id="ProtNLM"/>
    </source>
</evidence>